<dbReference type="Proteomes" id="UP000785200">
    <property type="component" value="Unassembled WGS sequence"/>
</dbReference>
<feature type="compositionally biased region" description="Basic and acidic residues" evidence="8">
    <location>
        <begin position="386"/>
        <end position="396"/>
    </location>
</feature>
<dbReference type="Pfam" id="PF00107">
    <property type="entry name" value="ADH_zinc_N"/>
    <property type="match status" value="1"/>
</dbReference>
<comment type="similarity">
    <text evidence="2 7">Belongs to the zinc-containing alcohol dehydrogenase family.</text>
</comment>
<evidence type="ECO:0000256" key="4">
    <source>
        <dbReference type="ARBA" id="ARBA00022833"/>
    </source>
</evidence>
<keyword evidence="12" id="KW-1185">Reference proteome</keyword>
<dbReference type="GO" id="GO:0016491">
    <property type="term" value="F:oxidoreductase activity"/>
    <property type="evidence" value="ECO:0007669"/>
    <property type="project" value="UniProtKB-KW"/>
</dbReference>
<accession>A0A9P7B0T8</accession>
<evidence type="ECO:0000256" key="3">
    <source>
        <dbReference type="ARBA" id="ARBA00022723"/>
    </source>
</evidence>
<dbReference type="Pfam" id="PF08240">
    <property type="entry name" value="ADH_N"/>
    <property type="match status" value="1"/>
</dbReference>
<dbReference type="EMBL" id="VNKQ01000002">
    <property type="protein sequence ID" value="KAG0652516.1"/>
    <property type="molecule type" value="Genomic_DNA"/>
</dbReference>
<evidence type="ECO:0000313" key="12">
    <source>
        <dbReference type="Proteomes" id="UP000785200"/>
    </source>
</evidence>
<evidence type="ECO:0000256" key="5">
    <source>
        <dbReference type="ARBA" id="ARBA00023002"/>
    </source>
</evidence>
<proteinExistence type="inferred from homology"/>
<dbReference type="InterPro" id="IPR011032">
    <property type="entry name" value="GroES-like_sf"/>
</dbReference>
<evidence type="ECO:0000256" key="7">
    <source>
        <dbReference type="RuleBase" id="RU361277"/>
    </source>
</evidence>
<dbReference type="OrthoDB" id="3941538at2759"/>
<evidence type="ECO:0000256" key="8">
    <source>
        <dbReference type="SAM" id="MobiDB-lite"/>
    </source>
</evidence>
<evidence type="ECO:0000259" key="10">
    <source>
        <dbReference type="Pfam" id="PF08240"/>
    </source>
</evidence>
<evidence type="ECO:0000256" key="2">
    <source>
        <dbReference type="ARBA" id="ARBA00008072"/>
    </source>
</evidence>
<feature type="compositionally biased region" description="Basic residues" evidence="8">
    <location>
        <begin position="397"/>
        <end position="406"/>
    </location>
</feature>
<evidence type="ECO:0000313" key="11">
    <source>
        <dbReference type="EMBL" id="KAG0652516.1"/>
    </source>
</evidence>
<dbReference type="SUPFAM" id="SSF51735">
    <property type="entry name" value="NAD(P)-binding Rossmann-fold domains"/>
    <property type="match status" value="1"/>
</dbReference>
<dbReference type="Gene3D" id="3.90.180.10">
    <property type="entry name" value="Medium-chain alcohol dehydrogenases, catalytic domain"/>
    <property type="match status" value="1"/>
</dbReference>
<dbReference type="InterPro" id="IPR036291">
    <property type="entry name" value="NAD(P)-bd_dom_sf"/>
</dbReference>
<dbReference type="GO" id="GO:0008270">
    <property type="term" value="F:zinc ion binding"/>
    <property type="evidence" value="ECO:0007669"/>
    <property type="project" value="InterPro"/>
</dbReference>
<keyword evidence="5" id="KW-0560">Oxidoreductase</keyword>
<feature type="domain" description="Alcohol dehydrogenase-like C-terminal" evidence="9">
    <location>
        <begin position="189"/>
        <end position="335"/>
    </location>
</feature>
<keyword evidence="3 7" id="KW-0479">Metal-binding</keyword>
<dbReference type="SUPFAM" id="SSF50129">
    <property type="entry name" value="GroES-like"/>
    <property type="match status" value="1"/>
</dbReference>
<keyword evidence="6" id="KW-0520">NAD</keyword>
<gene>
    <name evidence="11" type="ORF">D0Z07_0630</name>
</gene>
<dbReference type="PANTHER" id="PTHR42813">
    <property type="entry name" value="ZINC-TYPE ALCOHOL DEHYDROGENASE-LIKE"/>
    <property type="match status" value="1"/>
</dbReference>
<evidence type="ECO:0000256" key="6">
    <source>
        <dbReference type="ARBA" id="ARBA00023027"/>
    </source>
</evidence>
<comment type="caution">
    <text evidence="11">The sequence shown here is derived from an EMBL/GenBank/DDBJ whole genome shotgun (WGS) entry which is preliminary data.</text>
</comment>
<reference evidence="11" key="1">
    <citation type="submission" date="2019-07" db="EMBL/GenBank/DDBJ databases">
        <title>Hyphodiscus hymeniophilus genome sequencing and assembly.</title>
        <authorList>
            <person name="Kramer G."/>
            <person name="Nodwell J."/>
        </authorList>
    </citation>
    <scope>NUCLEOTIDE SEQUENCE</scope>
    <source>
        <strain evidence="11">ATCC 34498</strain>
    </source>
</reference>
<dbReference type="InterPro" id="IPR002328">
    <property type="entry name" value="ADH_Zn_CS"/>
</dbReference>
<keyword evidence="4 7" id="KW-0862">Zinc</keyword>
<dbReference type="PROSITE" id="PS00059">
    <property type="entry name" value="ADH_ZINC"/>
    <property type="match status" value="1"/>
</dbReference>
<dbReference type="Gene3D" id="3.40.50.720">
    <property type="entry name" value="NAD(P)-binding Rossmann-like Domain"/>
    <property type="match status" value="1"/>
</dbReference>
<dbReference type="AlphaFoldDB" id="A0A9P7B0T8"/>
<sequence>MKSHGHDSNGHEDMKAVEWEGKPFSMTVKSIPVPRIINPQDAVIRCTSSGICGSDLHVFHGRIPAILPMTMGHEVVGIVHSIGEQVQDLKVGDRVIVSAVINEDLLDGETKLLGGLAFGTYPGIEQFNGGQAAFVRVPFATDNCILLPQGTKHELDYVLLADIFPTANWALDASGFTFGDVVVVFGAGPVGLLCAYSALFRGASKVYSVDRVPQRLAKAKSLGAIPIDFTGGDPVTQILKLEPDGVNRSCDCVGYECVNAEGVNIGNTVIVNAINVTRSGGGIGVIGVYSPEDAGAATAQEKKGIFEIPFASAWFKSQSIKGGIVPLRQYQPVLKKLIESGRVKPSFVFDREIRIEDAAKAYTEFSNHDFIKTVICFEGGGSDSVVEDKEEKVEQPKKRRRNGGPA</sequence>
<organism evidence="11 12">
    <name type="scientific">Hyphodiscus hymeniophilus</name>
    <dbReference type="NCBI Taxonomy" id="353542"/>
    <lineage>
        <taxon>Eukaryota</taxon>
        <taxon>Fungi</taxon>
        <taxon>Dikarya</taxon>
        <taxon>Ascomycota</taxon>
        <taxon>Pezizomycotina</taxon>
        <taxon>Leotiomycetes</taxon>
        <taxon>Helotiales</taxon>
        <taxon>Hyphodiscaceae</taxon>
        <taxon>Hyphodiscus</taxon>
    </lineage>
</organism>
<dbReference type="PANTHER" id="PTHR42813:SF3">
    <property type="entry name" value="GLUTATHIONE-INDEPENDENT FORMALDEHYDE DEHYDROGENASE"/>
    <property type="match status" value="1"/>
</dbReference>
<evidence type="ECO:0000256" key="1">
    <source>
        <dbReference type="ARBA" id="ARBA00001947"/>
    </source>
</evidence>
<dbReference type="InterPro" id="IPR013149">
    <property type="entry name" value="ADH-like_C"/>
</dbReference>
<protein>
    <submittedName>
        <fullName evidence="11">Zinc-type alcohol dehydrogenase</fullName>
    </submittedName>
</protein>
<feature type="region of interest" description="Disordered" evidence="8">
    <location>
        <begin position="380"/>
        <end position="406"/>
    </location>
</feature>
<name>A0A9P7B0T8_9HELO</name>
<comment type="cofactor">
    <cofactor evidence="1 7">
        <name>Zn(2+)</name>
        <dbReference type="ChEBI" id="CHEBI:29105"/>
    </cofactor>
</comment>
<dbReference type="InterPro" id="IPR013154">
    <property type="entry name" value="ADH-like_N"/>
</dbReference>
<evidence type="ECO:0000259" key="9">
    <source>
        <dbReference type="Pfam" id="PF00107"/>
    </source>
</evidence>
<feature type="domain" description="Alcohol dehydrogenase-like N-terminal" evidence="10">
    <location>
        <begin position="39"/>
        <end position="148"/>
    </location>
</feature>